<proteinExistence type="predicted"/>
<dbReference type="Pfam" id="PF14968">
    <property type="entry name" value="CCDC84"/>
    <property type="match status" value="2"/>
</dbReference>
<dbReference type="Proteomes" id="UP001412067">
    <property type="component" value="Unassembled WGS sequence"/>
</dbReference>
<reference evidence="1 2" key="1">
    <citation type="journal article" date="2022" name="Nat. Plants">
        <title>Genomes of leafy and leafless Platanthera orchids illuminate the evolution of mycoheterotrophy.</title>
        <authorList>
            <person name="Li M.H."/>
            <person name="Liu K.W."/>
            <person name="Li Z."/>
            <person name="Lu H.C."/>
            <person name="Ye Q.L."/>
            <person name="Zhang D."/>
            <person name="Wang J.Y."/>
            <person name="Li Y.F."/>
            <person name="Zhong Z.M."/>
            <person name="Liu X."/>
            <person name="Yu X."/>
            <person name="Liu D.K."/>
            <person name="Tu X.D."/>
            <person name="Liu B."/>
            <person name="Hao Y."/>
            <person name="Liao X.Y."/>
            <person name="Jiang Y.T."/>
            <person name="Sun W.H."/>
            <person name="Chen J."/>
            <person name="Chen Y.Q."/>
            <person name="Ai Y."/>
            <person name="Zhai J.W."/>
            <person name="Wu S.S."/>
            <person name="Zhou Z."/>
            <person name="Hsiao Y.Y."/>
            <person name="Wu W.L."/>
            <person name="Chen Y.Y."/>
            <person name="Lin Y.F."/>
            <person name="Hsu J.L."/>
            <person name="Li C.Y."/>
            <person name="Wang Z.W."/>
            <person name="Zhao X."/>
            <person name="Zhong W.Y."/>
            <person name="Ma X.K."/>
            <person name="Ma L."/>
            <person name="Huang J."/>
            <person name="Chen G.Z."/>
            <person name="Huang M.Z."/>
            <person name="Huang L."/>
            <person name="Peng D.H."/>
            <person name="Luo Y.B."/>
            <person name="Zou S.Q."/>
            <person name="Chen S.P."/>
            <person name="Lan S."/>
            <person name="Tsai W.C."/>
            <person name="Van de Peer Y."/>
            <person name="Liu Z.J."/>
        </authorList>
    </citation>
    <scope>NUCLEOTIDE SEQUENCE [LARGE SCALE GENOMIC DNA]</scope>
    <source>
        <strain evidence="1">Lor288</strain>
    </source>
</reference>
<accession>A0ABR2MMI0</accession>
<dbReference type="PANTHER" id="PTHR31198:SF1">
    <property type="entry name" value="CENTROSOMAL AT-AC SPLICING FACTOR"/>
    <property type="match status" value="1"/>
</dbReference>
<dbReference type="EMBL" id="JBBWWR010000006">
    <property type="protein sequence ID" value="KAK8965201.1"/>
    <property type="molecule type" value="Genomic_DNA"/>
</dbReference>
<keyword evidence="2" id="KW-1185">Reference proteome</keyword>
<protein>
    <recommendedName>
        <fullName evidence="3">TITAN-like protein</fullName>
    </recommendedName>
</protein>
<evidence type="ECO:0000313" key="1">
    <source>
        <dbReference type="EMBL" id="KAK8965201.1"/>
    </source>
</evidence>
<evidence type="ECO:0008006" key="3">
    <source>
        <dbReference type="Google" id="ProtNLM"/>
    </source>
</evidence>
<sequence>MAATTPTPASLLAGERERRNERKVGTVSFEFCQLCNLNHDQGRRHKYFPSHVRAVTNALSRFQKKLSEIQFFILNPSLLRPEHAAHNRIWCVFCALDIDEIGGYFVCGNAIRHLAGEEHSRNLKWFLLKHGKGIHQVDSFKISEEDLLKWEKKCEALRNAASSSSVVPIGPVLGPSKDIQFQHELNSIKMDYYSITSFSSNVSHPVLPLQSLTNENYRVCSPSGNSSAVAPHIDHGFTHLAMDMHESEHQDHLGGLGCVGRHLTGAQFNHVDYKGKGELVANVMSSLGSIWFDLLEISLLSIHLHLSSRKPHKIPKLQWGNKWSNRDKRRTELEMEKKGEIFDIVDANWLPNFGRVWQTGTRKESRKEFEIENHQLFKDGMHLEASLKLQPYISKRMERAMFRLIYRPI</sequence>
<name>A0ABR2MMI0_9ASPA</name>
<dbReference type="PANTHER" id="PTHR31198">
    <property type="entry name" value="COILED-COIL DOMAIN-CONTAINING PROTEIN 84"/>
    <property type="match status" value="1"/>
</dbReference>
<dbReference type="InterPro" id="IPR028015">
    <property type="entry name" value="CCDC84-like"/>
</dbReference>
<organism evidence="1 2">
    <name type="scientific">Platanthera guangdongensis</name>
    <dbReference type="NCBI Taxonomy" id="2320717"/>
    <lineage>
        <taxon>Eukaryota</taxon>
        <taxon>Viridiplantae</taxon>
        <taxon>Streptophyta</taxon>
        <taxon>Embryophyta</taxon>
        <taxon>Tracheophyta</taxon>
        <taxon>Spermatophyta</taxon>
        <taxon>Magnoliopsida</taxon>
        <taxon>Liliopsida</taxon>
        <taxon>Asparagales</taxon>
        <taxon>Orchidaceae</taxon>
        <taxon>Orchidoideae</taxon>
        <taxon>Orchideae</taxon>
        <taxon>Orchidinae</taxon>
        <taxon>Platanthera</taxon>
    </lineage>
</organism>
<evidence type="ECO:0000313" key="2">
    <source>
        <dbReference type="Proteomes" id="UP001412067"/>
    </source>
</evidence>
<gene>
    <name evidence="1" type="ORF">KSP40_PGU012089</name>
</gene>
<comment type="caution">
    <text evidence="1">The sequence shown here is derived from an EMBL/GenBank/DDBJ whole genome shotgun (WGS) entry which is preliminary data.</text>
</comment>